<evidence type="ECO:0000313" key="20">
    <source>
        <dbReference type="EMBL" id="CDW86770.1"/>
    </source>
</evidence>
<feature type="domain" description="MRH" evidence="19">
    <location>
        <begin position="15"/>
        <end position="179"/>
    </location>
</feature>
<dbReference type="OrthoDB" id="29460at2759"/>
<dbReference type="InterPro" id="IPR044865">
    <property type="entry name" value="MRH_dom"/>
</dbReference>
<evidence type="ECO:0000313" key="21">
    <source>
        <dbReference type="Proteomes" id="UP000039865"/>
    </source>
</evidence>
<evidence type="ECO:0000256" key="15">
    <source>
        <dbReference type="ARBA" id="ARBA00023136"/>
    </source>
</evidence>
<dbReference type="AlphaFoldDB" id="A0A078AWC6"/>
<evidence type="ECO:0000256" key="7">
    <source>
        <dbReference type="ARBA" id="ARBA00022448"/>
    </source>
</evidence>
<evidence type="ECO:0000256" key="5">
    <source>
        <dbReference type="ARBA" id="ARBA00005363"/>
    </source>
</evidence>
<evidence type="ECO:0000256" key="14">
    <source>
        <dbReference type="ARBA" id="ARBA00023128"/>
    </source>
</evidence>
<keyword evidence="21" id="KW-1185">Reference proteome</keyword>
<dbReference type="Proteomes" id="UP000039865">
    <property type="component" value="Unassembled WGS sequence"/>
</dbReference>
<evidence type="ECO:0000259" key="19">
    <source>
        <dbReference type="PROSITE" id="PS51914"/>
    </source>
</evidence>
<evidence type="ECO:0000256" key="8">
    <source>
        <dbReference type="ARBA" id="ARBA00022692"/>
    </source>
</evidence>
<keyword evidence="13" id="KW-0333">Golgi apparatus</keyword>
<dbReference type="PANTHER" id="PTHR15071:SF13">
    <property type="entry name" value="AUTOPHAGY-RELATED PROTEIN 27"/>
    <property type="match status" value="1"/>
</dbReference>
<evidence type="ECO:0000256" key="18">
    <source>
        <dbReference type="SAM" id="Phobius"/>
    </source>
</evidence>
<dbReference type="GO" id="GO:0006914">
    <property type="term" value="P:autophagy"/>
    <property type="evidence" value="ECO:0007669"/>
    <property type="project" value="UniProtKB-KW"/>
</dbReference>
<keyword evidence="14" id="KW-0496">Mitochondrion</keyword>
<evidence type="ECO:0000256" key="6">
    <source>
        <dbReference type="ARBA" id="ARBA00013776"/>
    </source>
</evidence>
<dbReference type="Pfam" id="PF09451">
    <property type="entry name" value="ATG27"/>
    <property type="match status" value="1"/>
</dbReference>
<evidence type="ECO:0000256" key="1">
    <source>
        <dbReference type="ARBA" id="ARBA00004304"/>
    </source>
</evidence>
<dbReference type="InParanoid" id="A0A078AWC6"/>
<sequence length="271" mass="30517">MLIIASTLVSAQTPDSCQWKDPVFGNNYDLTHLKRPKNDPWKVYDAQTSGMFNIEYTFNFCETVPKKCNGVEASAIEFLDIYDTETDTCEVLGQSTQKMNHLIDDRDANKGLLVAYMGGALCEGSDTPSLNGLPRKVLFRLECGEQQDENFILNEMGNTQGSTKCELHFKMKTPVACPGFAAALAKQSERGLTYYLLCLSIAFLIYNIIGTYYNQKRHNKFGFDAVPHIDKWRSLPSQFKSFSIIAMEKILMGLALTRGYVNTKMQTYKGV</sequence>
<dbReference type="EMBL" id="CCKQ01014965">
    <property type="protein sequence ID" value="CDW86770.1"/>
    <property type="molecule type" value="Genomic_DNA"/>
</dbReference>
<dbReference type="PANTHER" id="PTHR15071">
    <property type="entry name" value="MANNOSE-6-PHOSPHATE RECEPTOR FAMILY MEMBER"/>
    <property type="match status" value="1"/>
</dbReference>
<keyword evidence="12" id="KW-0072">Autophagy</keyword>
<evidence type="ECO:0000256" key="11">
    <source>
        <dbReference type="ARBA" id="ARBA00022989"/>
    </source>
</evidence>
<protein>
    <recommendedName>
        <fullName evidence="6">Autophagy-related protein 27</fullName>
    </recommendedName>
</protein>
<evidence type="ECO:0000256" key="10">
    <source>
        <dbReference type="ARBA" id="ARBA00022927"/>
    </source>
</evidence>
<comment type="subcellular location">
    <subcellularLocation>
        <location evidence="2">Cytoplasmic vesicle membrane</location>
        <topology evidence="2">Single-pass type I membrane protein</topology>
    </subcellularLocation>
    <subcellularLocation>
        <location evidence="3">Golgi apparatus membrane</location>
    </subcellularLocation>
    <subcellularLocation>
        <location evidence="1">Mitochondrion membrane</location>
        <topology evidence="1">Single-pass membrane protein</topology>
    </subcellularLocation>
    <subcellularLocation>
        <location evidence="4">Preautophagosomal structure membrane</location>
        <topology evidence="4">Single-pass type I membrane protein</topology>
    </subcellularLocation>
</comment>
<keyword evidence="7" id="KW-0813">Transport</keyword>
<organism evidence="20 21">
    <name type="scientific">Stylonychia lemnae</name>
    <name type="common">Ciliate</name>
    <dbReference type="NCBI Taxonomy" id="5949"/>
    <lineage>
        <taxon>Eukaryota</taxon>
        <taxon>Sar</taxon>
        <taxon>Alveolata</taxon>
        <taxon>Ciliophora</taxon>
        <taxon>Intramacronucleata</taxon>
        <taxon>Spirotrichea</taxon>
        <taxon>Stichotrichia</taxon>
        <taxon>Sporadotrichida</taxon>
        <taxon>Oxytrichidae</taxon>
        <taxon>Stylonychinae</taxon>
        <taxon>Stylonychia</taxon>
    </lineage>
</organism>
<comment type="similarity">
    <text evidence="5">Belongs to the ATG27 family.</text>
</comment>
<proteinExistence type="inferred from homology"/>
<keyword evidence="16" id="KW-1015">Disulfide bond</keyword>
<keyword evidence="17" id="KW-0968">Cytoplasmic vesicle</keyword>
<dbReference type="GO" id="GO:0015031">
    <property type="term" value="P:protein transport"/>
    <property type="evidence" value="ECO:0007669"/>
    <property type="project" value="UniProtKB-KW"/>
</dbReference>
<feature type="transmembrane region" description="Helical" evidence="18">
    <location>
        <begin position="192"/>
        <end position="213"/>
    </location>
</feature>
<dbReference type="GO" id="GO:0031966">
    <property type="term" value="C:mitochondrial membrane"/>
    <property type="evidence" value="ECO:0007669"/>
    <property type="project" value="UniProtKB-SubCell"/>
</dbReference>
<name>A0A078AWC6_STYLE</name>
<dbReference type="GO" id="GO:0034045">
    <property type="term" value="C:phagophore assembly site membrane"/>
    <property type="evidence" value="ECO:0007669"/>
    <property type="project" value="UniProtKB-SubCell"/>
</dbReference>
<reference evidence="20 21" key="1">
    <citation type="submission" date="2014-06" db="EMBL/GenBank/DDBJ databases">
        <authorList>
            <person name="Swart Estienne"/>
        </authorList>
    </citation>
    <scope>NUCLEOTIDE SEQUENCE [LARGE SCALE GENOMIC DNA]</scope>
    <source>
        <strain evidence="20 21">130c</strain>
    </source>
</reference>
<keyword evidence="9" id="KW-0732">Signal</keyword>
<dbReference type="OMA" id="FILNEMG"/>
<evidence type="ECO:0000256" key="4">
    <source>
        <dbReference type="ARBA" id="ARBA00004472"/>
    </source>
</evidence>
<dbReference type="InterPro" id="IPR009011">
    <property type="entry name" value="Man6P_isomerase_rcpt-bd_dom_sf"/>
</dbReference>
<keyword evidence="8 18" id="KW-0812">Transmembrane</keyword>
<accession>A0A078AWC6</accession>
<evidence type="ECO:0000256" key="2">
    <source>
        <dbReference type="ARBA" id="ARBA00004358"/>
    </source>
</evidence>
<keyword evidence="11 18" id="KW-1133">Transmembrane helix</keyword>
<evidence type="ECO:0000256" key="3">
    <source>
        <dbReference type="ARBA" id="ARBA00004394"/>
    </source>
</evidence>
<dbReference type="SUPFAM" id="SSF50911">
    <property type="entry name" value="Mannose 6-phosphate receptor domain"/>
    <property type="match status" value="1"/>
</dbReference>
<evidence type="ECO:0000256" key="9">
    <source>
        <dbReference type="ARBA" id="ARBA00022729"/>
    </source>
</evidence>
<dbReference type="GO" id="GO:0000139">
    <property type="term" value="C:Golgi membrane"/>
    <property type="evidence" value="ECO:0007669"/>
    <property type="project" value="UniProtKB-SubCell"/>
</dbReference>
<dbReference type="InterPro" id="IPR018939">
    <property type="entry name" value="Autophagy-rel_prot_27"/>
</dbReference>
<evidence type="ECO:0000256" key="12">
    <source>
        <dbReference type="ARBA" id="ARBA00023006"/>
    </source>
</evidence>
<dbReference type="Gene3D" id="2.70.130.10">
    <property type="entry name" value="Mannose-6-phosphate receptor binding domain"/>
    <property type="match status" value="1"/>
</dbReference>
<gene>
    <name evidence="20" type="primary">Contig7139.g7640</name>
    <name evidence="20" type="ORF">STYLEM_15868</name>
</gene>
<keyword evidence="10" id="KW-0653">Protein transport</keyword>
<evidence type="ECO:0000256" key="17">
    <source>
        <dbReference type="ARBA" id="ARBA00023329"/>
    </source>
</evidence>
<dbReference type="PROSITE" id="PS51914">
    <property type="entry name" value="MRH"/>
    <property type="match status" value="1"/>
</dbReference>
<evidence type="ECO:0000256" key="13">
    <source>
        <dbReference type="ARBA" id="ARBA00023034"/>
    </source>
</evidence>
<dbReference type="GO" id="GO:0030659">
    <property type="term" value="C:cytoplasmic vesicle membrane"/>
    <property type="evidence" value="ECO:0007669"/>
    <property type="project" value="UniProtKB-SubCell"/>
</dbReference>
<evidence type="ECO:0000256" key="16">
    <source>
        <dbReference type="ARBA" id="ARBA00023157"/>
    </source>
</evidence>
<keyword evidence="15 18" id="KW-0472">Membrane</keyword>